<reference evidence="1" key="1">
    <citation type="journal article" date="2005" name="Environ. Microbiol.">
        <title>Genetic and functional properties of uncultivated thermophilic crenarchaeotes from a subsurface gold mine as revealed by analysis of genome fragments.</title>
        <authorList>
            <person name="Nunoura T."/>
            <person name="Hirayama H."/>
            <person name="Takami H."/>
            <person name="Oida H."/>
            <person name="Nishi S."/>
            <person name="Shimamura S."/>
            <person name="Suzuki Y."/>
            <person name="Inagaki F."/>
            <person name="Takai K."/>
            <person name="Nealson K.H."/>
            <person name="Horikoshi K."/>
        </authorList>
    </citation>
    <scope>NUCLEOTIDE SEQUENCE</scope>
</reference>
<reference evidence="1" key="2">
    <citation type="journal article" date="2012" name="PLoS ONE">
        <title>A Deeply Branching Thermophilic Bacterium with an Ancient Acetyl-CoA Pathway Dominates a Subsurface Ecosystem.</title>
        <authorList>
            <person name="Takami H."/>
            <person name="Noguchi H."/>
            <person name="Takaki Y."/>
            <person name="Uchiyama I."/>
            <person name="Toyoda A."/>
            <person name="Nishi S."/>
            <person name="Chee G.-J."/>
            <person name="Arai W."/>
            <person name="Nunoura T."/>
            <person name="Itoh T."/>
            <person name="Hattori M."/>
            <person name="Takai K."/>
        </authorList>
    </citation>
    <scope>NUCLEOTIDE SEQUENCE</scope>
</reference>
<dbReference type="AlphaFoldDB" id="H5SN90"/>
<accession>H5SN90</accession>
<evidence type="ECO:0000313" key="1">
    <source>
        <dbReference type="EMBL" id="BAL57626.1"/>
    </source>
</evidence>
<dbReference type="EMBL" id="AP011780">
    <property type="protein sequence ID" value="BAL57626.1"/>
    <property type="molecule type" value="Genomic_DNA"/>
</dbReference>
<name>H5SN90_9ZZZZ</name>
<organism evidence="1">
    <name type="scientific">uncultured prokaryote</name>
    <dbReference type="NCBI Taxonomy" id="198431"/>
    <lineage>
        <taxon>unclassified sequences</taxon>
        <taxon>environmental samples</taxon>
    </lineage>
</organism>
<protein>
    <submittedName>
        <fullName evidence="1">Uncharacterized protein</fullName>
    </submittedName>
</protein>
<proteinExistence type="predicted"/>
<gene>
    <name evidence="1" type="ORF">HGMM_F51E10C38</name>
</gene>
<sequence length="87" mass="10127">MALITVRGYYRNGQIELEELPDGIQEAEVFVTFLRFVPPLSKEERERLIQRFFERMEQGFPLGGKGYVNREELYEERIGRLVSGDGG</sequence>